<organism evidence="6 7">
    <name type="scientific">Lachnospira intestinalis</name>
    <dbReference type="NCBI Taxonomy" id="3133158"/>
    <lineage>
        <taxon>Bacteria</taxon>
        <taxon>Bacillati</taxon>
        <taxon>Bacillota</taxon>
        <taxon>Clostridia</taxon>
        <taxon>Lachnospirales</taxon>
        <taxon>Lachnospiraceae</taxon>
        <taxon>Lachnospira</taxon>
    </lineage>
</organism>
<keyword evidence="7" id="KW-1185">Reference proteome</keyword>
<name>A0ABV1H2F1_9FIRM</name>
<proteinExistence type="predicted"/>
<reference evidence="6" key="1">
    <citation type="submission" date="2024-03" db="EMBL/GenBank/DDBJ databases">
        <title>Human intestinal bacterial collection.</title>
        <authorList>
            <person name="Pauvert C."/>
            <person name="Hitch T.C.A."/>
            <person name="Clavel T."/>
        </authorList>
    </citation>
    <scope>NUCLEOTIDE SEQUENCE [LARGE SCALE GENOMIC DNA]</scope>
    <source>
        <strain evidence="6">CLA-AA-H89B</strain>
    </source>
</reference>
<keyword evidence="2 4" id="KW-0597">Phosphoprotein</keyword>
<evidence type="ECO:0000256" key="3">
    <source>
        <dbReference type="ARBA" id="ARBA00024867"/>
    </source>
</evidence>
<protein>
    <recommendedName>
        <fullName evidence="1">Stage 0 sporulation protein A homolog</fullName>
    </recommendedName>
</protein>
<evidence type="ECO:0000256" key="1">
    <source>
        <dbReference type="ARBA" id="ARBA00018672"/>
    </source>
</evidence>
<dbReference type="PANTHER" id="PTHR45339">
    <property type="entry name" value="HYBRID SIGNAL TRANSDUCTION HISTIDINE KINASE J"/>
    <property type="match status" value="1"/>
</dbReference>
<dbReference type="InterPro" id="IPR011006">
    <property type="entry name" value="CheY-like_superfamily"/>
</dbReference>
<dbReference type="SMART" id="SM00448">
    <property type="entry name" value="REC"/>
    <property type="match status" value="1"/>
</dbReference>
<evidence type="ECO:0000256" key="2">
    <source>
        <dbReference type="ARBA" id="ARBA00022553"/>
    </source>
</evidence>
<dbReference type="Gene3D" id="3.40.50.2300">
    <property type="match status" value="1"/>
</dbReference>
<evidence type="ECO:0000313" key="7">
    <source>
        <dbReference type="Proteomes" id="UP001546774"/>
    </source>
</evidence>
<comment type="function">
    <text evidence="3">May play the central regulatory role in sporulation. It may be an element of the effector pathway responsible for the activation of sporulation genes in response to nutritional stress. Spo0A may act in concert with spo0H (a sigma factor) to control the expression of some genes that are critical to the sporulation process.</text>
</comment>
<dbReference type="Proteomes" id="UP001546774">
    <property type="component" value="Unassembled WGS sequence"/>
</dbReference>
<evidence type="ECO:0000259" key="5">
    <source>
        <dbReference type="PROSITE" id="PS50110"/>
    </source>
</evidence>
<accession>A0ABV1H2F1</accession>
<dbReference type="InterPro" id="IPR001789">
    <property type="entry name" value="Sig_transdc_resp-reg_receiver"/>
</dbReference>
<sequence>MRILIVEDDFASRKFMMNFMSAYGDCDGTVDGMEAVEAYMMALEDEQPYDLICLDVMMPVMDGYQVLNTIRNMEKQRGIEGDDRVKIIMMTALNEQKNVRKAFEMGCTVYCAKPVDLDKLKNVLKKLKLI</sequence>
<comment type="caution">
    <text evidence="6">The sequence shown here is derived from an EMBL/GenBank/DDBJ whole genome shotgun (WGS) entry which is preliminary data.</text>
</comment>
<feature type="modified residue" description="4-aspartylphosphate" evidence="4">
    <location>
        <position position="55"/>
    </location>
</feature>
<dbReference type="PANTHER" id="PTHR45339:SF3">
    <property type="entry name" value="HISTIDINE KINASE"/>
    <property type="match status" value="1"/>
</dbReference>
<evidence type="ECO:0000256" key="4">
    <source>
        <dbReference type="PROSITE-ProRule" id="PRU00169"/>
    </source>
</evidence>
<dbReference type="PROSITE" id="PS50110">
    <property type="entry name" value="RESPONSE_REGULATORY"/>
    <property type="match status" value="1"/>
</dbReference>
<dbReference type="Pfam" id="PF00072">
    <property type="entry name" value="Response_reg"/>
    <property type="match status" value="1"/>
</dbReference>
<evidence type="ECO:0000313" key="6">
    <source>
        <dbReference type="EMBL" id="MEQ2553562.1"/>
    </source>
</evidence>
<gene>
    <name evidence="6" type="ORF">WMO37_00830</name>
</gene>
<dbReference type="SUPFAM" id="SSF52172">
    <property type="entry name" value="CheY-like"/>
    <property type="match status" value="1"/>
</dbReference>
<dbReference type="EMBL" id="JBBMFS010000001">
    <property type="protein sequence ID" value="MEQ2553562.1"/>
    <property type="molecule type" value="Genomic_DNA"/>
</dbReference>
<feature type="domain" description="Response regulatory" evidence="5">
    <location>
        <begin position="2"/>
        <end position="128"/>
    </location>
</feature>